<name>A0A2N3IPS7_AERSO</name>
<keyword evidence="5 6" id="KW-0472">Membrane</keyword>
<reference evidence="7 8" key="1">
    <citation type="journal article" date="2017" name="Front. Microbiol.">
        <title>Strong Genomic and Phenotypic Heterogeneity in the Aeromonas sobria Species Complex.</title>
        <authorList>
            <person name="Gauthier J."/>
            <person name="Vincent A.T."/>
            <person name="Charette S.J."/>
            <person name="Derome N."/>
        </authorList>
    </citation>
    <scope>NUCLEOTIDE SEQUENCE [LARGE SCALE GENOMIC DNA]</scope>
    <source>
        <strain evidence="7 8">TM18</strain>
    </source>
</reference>
<evidence type="ECO:0000313" key="7">
    <source>
        <dbReference type="EMBL" id="PKQ73293.1"/>
    </source>
</evidence>
<sequence length="210" mass="22603">MTLSLSLFMAFLAVITTLLLAPGPSVWLAIHNGLTHGVRAAVIGILGNVVAFQGLMALSAMSLSAVIQIATPGLLIMKYAGGAYLGYLGLRLLIAPTGTISRGAGEGSDPTRVWRLFRQAFLVTVSNPKALMFVVALLPQFVDPDHAVLPQWGLMAMTTVIVHFCVYWGYAVAGHKASRYLLDARIRRFYNGASSVLFLGFAVGWMFGSW</sequence>
<evidence type="ECO:0008006" key="9">
    <source>
        <dbReference type="Google" id="ProtNLM"/>
    </source>
</evidence>
<protein>
    <recommendedName>
        <fullName evidence="9">Lysine transporter LysE</fullName>
    </recommendedName>
</protein>
<keyword evidence="8" id="KW-1185">Reference proteome</keyword>
<organism evidence="7 8">
    <name type="scientific">Aeromonas sobria</name>
    <dbReference type="NCBI Taxonomy" id="646"/>
    <lineage>
        <taxon>Bacteria</taxon>
        <taxon>Pseudomonadati</taxon>
        <taxon>Pseudomonadota</taxon>
        <taxon>Gammaproteobacteria</taxon>
        <taxon>Aeromonadales</taxon>
        <taxon>Aeromonadaceae</taxon>
        <taxon>Aeromonas</taxon>
    </lineage>
</organism>
<dbReference type="InterPro" id="IPR001123">
    <property type="entry name" value="LeuE-type"/>
</dbReference>
<feature type="transmembrane region" description="Helical" evidence="6">
    <location>
        <begin position="50"/>
        <end position="70"/>
    </location>
</feature>
<comment type="subcellular location">
    <subcellularLocation>
        <location evidence="1">Cell membrane</location>
        <topology evidence="1">Multi-pass membrane protein</topology>
    </subcellularLocation>
</comment>
<evidence type="ECO:0000256" key="3">
    <source>
        <dbReference type="ARBA" id="ARBA00022692"/>
    </source>
</evidence>
<evidence type="ECO:0000256" key="4">
    <source>
        <dbReference type="ARBA" id="ARBA00022989"/>
    </source>
</evidence>
<gene>
    <name evidence="7" type="ORF">CJP16_19360</name>
</gene>
<keyword evidence="2" id="KW-1003">Cell membrane</keyword>
<keyword evidence="3 6" id="KW-0812">Transmembrane</keyword>
<accession>A0A2N3IPS7</accession>
<dbReference type="GO" id="GO:0005886">
    <property type="term" value="C:plasma membrane"/>
    <property type="evidence" value="ECO:0007669"/>
    <property type="project" value="UniProtKB-SubCell"/>
</dbReference>
<dbReference type="PIRSF" id="PIRSF006324">
    <property type="entry name" value="LeuE"/>
    <property type="match status" value="1"/>
</dbReference>
<evidence type="ECO:0000313" key="8">
    <source>
        <dbReference type="Proteomes" id="UP000233467"/>
    </source>
</evidence>
<dbReference type="RefSeq" id="WP_101326057.1">
    <property type="nucleotide sequence ID" value="NZ_NQMM01000053.1"/>
</dbReference>
<dbReference type="AlphaFoldDB" id="A0A2N3IPS7"/>
<feature type="transmembrane region" description="Helical" evidence="6">
    <location>
        <begin position="148"/>
        <end position="168"/>
    </location>
</feature>
<dbReference type="EMBL" id="NQMM01000053">
    <property type="protein sequence ID" value="PKQ73293.1"/>
    <property type="molecule type" value="Genomic_DNA"/>
</dbReference>
<dbReference type="PANTHER" id="PTHR30086">
    <property type="entry name" value="ARGININE EXPORTER PROTEIN ARGO"/>
    <property type="match status" value="1"/>
</dbReference>
<feature type="transmembrane region" description="Helical" evidence="6">
    <location>
        <begin position="189"/>
        <end position="208"/>
    </location>
</feature>
<evidence type="ECO:0000256" key="5">
    <source>
        <dbReference type="ARBA" id="ARBA00023136"/>
    </source>
</evidence>
<evidence type="ECO:0000256" key="2">
    <source>
        <dbReference type="ARBA" id="ARBA00022475"/>
    </source>
</evidence>
<feature type="transmembrane region" description="Helical" evidence="6">
    <location>
        <begin position="120"/>
        <end position="142"/>
    </location>
</feature>
<dbReference type="PANTHER" id="PTHR30086:SF20">
    <property type="entry name" value="ARGININE EXPORTER PROTEIN ARGO-RELATED"/>
    <property type="match status" value="1"/>
</dbReference>
<keyword evidence="4 6" id="KW-1133">Transmembrane helix</keyword>
<dbReference type="GO" id="GO:0015171">
    <property type="term" value="F:amino acid transmembrane transporter activity"/>
    <property type="evidence" value="ECO:0007669"/>
    <property type="project" value="TreeGrafter"/>
</dbReference>
<dbReference type="Proteomes" id="UP000233467">
    <property type="component" value="Unassembled WGS sequence"/>
</dbReference>
<evidence type="ECO:0000256" key="1">
    <source>
        <dbReference type="ARBA" id="ARBA00004651"/>
    </source>
</evidence>
<evidence type="ECO:0000256" key="6">
    <source>
        <dbReference type="SAM" id="Phobius"/>
    </source>
</evidence>
<comment type="caution">
    <text evidence="7">The sequence shown here is derived from an EMBL/GenBank/DDBJ whole genome shotgun (WGS) entry which is preliminary data.</text>
</comment>
<dbReference type="Pfam" id="PF01810">
    <property type="entry name" value="LysE"/>
    <property type="match status" value="1"/>
</dbReference>
<proteinExistence type="predicted"/>